<evidence type="ECO:0000256" key="7">
    <source>
        <dbReference type="ARBA" id="ARBA00023224"/>
    </source>
</evidence>
<evidence type="ECO:0000256" key="1">
    <source>
        <dbReference type="ARBA" id="ARBA00004141"/>
    </source>
</evidence>
<dbReference type="InterPro" id="IPR017452">
    <property type="entry name" value="GPCR_Rhodpsn_7TM"/>
</dbReference>
<feature type="transmembrane region" description="Helical" evidence="8">
    <location>
        <begin position="153"/>
        <end position="175"/>
    </location>
</feature>
<dbReference type="PRINTS" id="PR00237">
    <property type="entry name" value="GPCRRHODOPSN"/>
</dbReference>
<proteinExistence type="predicted"/>
<evidence type="ECO:0000256" key="5">
    <source>
        <dbReference type="ARBA" id="ARBA00023136"/>
    </source>
</evidence>
<keyword evidence="7" id="KW-0807">Transducer</keyword>
<feature type="transmembrane region" description="Helical" evidence="8">
    <location>
        <begin position="38"/>
        <end position="61"/>
    </location>
</feature>
<evidence type="ECO:0000256" key="6">
    <source>
        <dbReference type="ARBA" id="ARBA00023170"/>
    </source>
</evidence>
<dbReference type="Gene3D" id="1.20.1070.10">
    <property type="entry name" value="Rhodopsin 7-helix transmembrane proteins"/>
    <property type="match status" value="1"/>
</dbReference>
<dbReference type="CDD" id="cd00637">
    <property type="entry name" value="7tm_classA_rhodopsin-like"/>
    <property type="match status" value="1"/>
</dbReference>
<reference evidence="10 11" key="1">
    <citation type="submission" date="2024-11" db="EMBL/GenBank/DDBJ databases">
        <title>Chromosome-level genome assembly of the freshwater bivalve Anodonta woodiana.</title>
        <authorList>
            <person name="Chen X."/>
        </authorList>
    </citation>
    <scope>NUCLEOTIDE SEQUENCE [LARGE SCALE GENOMIC DNA]</scope>
    <source>
        <strain evidence="10">MN2024</strain>
        <tissue evidence="10">Gills</tissue>
    </source>
</reference>
<comment type="subcellular location">
    <subcellularLocation>
        <location evidence="1">Membrane</location>
        <topology evidence="1">Multi-pass membrane protein</topology>
    </subcellularLocation>
</comment>
<dbReference type="PANTHER" id="PTHR24243:SF224">
    <property type="entry name" value="G-PROTEIN COUPLED RECEPTOR 19-RELATED"/>
    <property type="match status" value="1"/>
</dbReference>
<evidence type="ECO:0000256" key="2">
    <source>
        <dbReference type="ARBA" id="ARBA00022692"/>
    </source>
</evidence>
<evidence type="ECO:0000256" key="4">
    <source>
        <dbReference type="ARBA" id="ARBA00023040"/>
    </source>
</evidence>
<dbReference type="EMBL" id="JBJQND010000014">
    <property type="protein sequence ID" value="KAL3854715.1"/>
    <property type="molecule type" value="Genomic_DNA"/>
</dbReference>
<keyword evidence="11" id="KW-1185">Reference proteome</keyword>
<gene>
    <name evidence="10" type="ORF">ACJMK2_013973</name>
</gene>
<keyword evidence="3 8" id="KW-1133">Transmembrane helix</keyword>
<evidence type="ECO:0000313" key="11">
    <source>
        <dbReference type="Proteomes" id="UP001634394"/>
    </source>
</evidence>
<dbReference type="PANTHER" id="PTHR24243">
    <property type="entry name" value="G-PROTEIN COUPLED RECEPTOR"/>
    <property type="match status" value="1"/>
</dbReference>
<feature type="transmembrane region" description="Helical" evidence="8">
    <location>
        <begin position="239"/>
        <end position="263"/>
    </location>
</feature>
<feature type="domain" description="G-protein coupled receptors family 1 profile" evidence="9">
    <location>
        <begin position="52"/>
        <end position="295"/>
    </location>
</feature>
<keyword evidence="4" id="KW-0297">G-protein coupled receptor</keyword>
<protein>
    <recommendedName>
        <fullName evidence="9">G-protein coupled receptors family 1 profile domain-containing protein</fullName>
    </recommendedName>
</protein>
<dbReference type="GO" id="GO:0004930">
    <property type="term" value="F:G protein-coupled receptor activity"/>
    <property type="evidence" value="ECO:0007669"/>
    <property type="project" value="UniProtKB-KW"/>
</dbReference>
<dbReference type="Proteomes" id="UP001634394">
    <property type="component" value="Unassembled WGS sequence"/>
</dbReference>
<feature type="transmembrane region" description="Helical" evidence="8">
    <location>
        <begin position="117"/>
        <end position="137"/>
    </location>
</feature>
<dbReference type="Pfam" id="PF00001">
    <property type="entry name" value="7tm_1"/>
    <property type="match status" value="1"/>
</dbReference>
<dbReference type="InterPro" id="IPR000276">
    <property type="entry name" value="GPCR_Rhodpsn"/>
</dbReference>
<dbReference type="AlphaFoldDB" id="A0ABD3UZX7"/>
<evidence type="ECO:0000256" key="3">
    <source>
        <dbReference type="ARBA" id="ARBA00022989"/>
    </source>
</evidence>
<feature type="transmembrane region" description="Helical" evidence="8">
    <location>
        <begin position="73"/>
        <end position="97"/>
    </location>
</feature>
<organism evidence="10 11">
    <name type="scientific">Sinanodonta woodiana</name>
    <name type="common">Chinese pond mussel</name>
    <name type="synonym">Anodonta woodiana</name>
    <dbReference type="NCBI Taxonomy" id="1069815"/>
    <lineage>
        <taxon>Eukaryota</taxon>
        <taxon>Metazoa</taxon>
        <taxon>Spiralia</taxon>
        <taxon>Lophotrochozoa</taxon>
        <taxon>Mollusca</taxon>
        <taxon>Bivalvia</taxon>
        <taxon>Autobranchia</taxon>
        <taxon>Heteroconchia</taxon>
        <taxon>Palaeoheterodonta</taxon>
        <taxon>Unionida</taxon>
        <taxon>Unionoidea</taxon>
        <taxon>Unionidae</taxon>
        <taxon>Unioninae</taxon>
        <taxon>Sinanodonta</taxon>
    </lineage>
</organism>
<feature type="transmembrane region" description="Helical" evidence="8">
    <location>
        <begin position="187"/>
        <end position="210"/>
    </location>
</feature>
<dbReference type="SUPFAM" id="SSF81321">
    <property type="entry name" value="Family A G protein-coupled receptor-like"/>
    <property type="match status" value="1"/>
</dbReference>
<feature type="transmembrane region" description="Helical" evidence="8">
    <location>
        <begin position="275"/>
        <end position="298"/>
    </location>
</feature>
<sequence length="331" mass="37010">MENFTPYANINSTLSNYTASTAEDLKVNTSSGFNTHCMFQYVTIALIFGTAANIAVVVVVLKDRQMHKSTFVVIAALAIPDGIFILANIIVSIFSIITDKQCRGFGSIQNVVDPIMGVIWFSSSFHITFIAVLRYLLLTHPLKADAWLSPKRIIIISGLIWMAGGVVMTLLSLANKLGLSGQSTLETVLLLTWTILYLIPLIVTIVLHVMKIRRVRSSVKYSGTGTLARQKSVVRMTKVIIVVVILFGVLPLPKLLLTILFAFGNLEMERRKRMILQDVAQFIFMTSNVINPILYAFMSPQFRKRFKRLCMVRTDKATHTFSASIKNTRSE</sequence>
<comment type="caution">
    <text evidence="10">The sequence shown here is derived from an EMBL/GenBank/DDBJ whole genome shotgun (WGS) entry which is preliminary data.</text>
</comment>
<dbReference type="PROSITE" id="PS50262">
    <property type="entry name" value="G_PROTEIN_RECEP_F1_2"/>
    <property type="match status" value="1"/>
</dbReference>
<accession>A0ABD3UZX7</accession>
<evidence type="ECO:0000259" key="9">
    <source>
        <dbReference type="PROSITE" id="PS50262"/>
    </source>
</evidence>
<name>A0ABD3UZX7_SINWO</name>
<keyword evidence="5 8" id="KW-0472">Membrane</keyword>
<dbReference type="GO" id="GO:0016020">
    <property type="term" value="C:membrane"/>
    <property type="evidence" value="ECO:0007669"/>
    <property type="project" value="UniProtKB-SubCell"/>
</dbReference>
<evidence type="ECO:0000313" key="10">
    <source>
        <dbReference type="EMBL" id="KAL3854715.1"/>
    </source>
</evidence>
<evidence type="ECO:0000256" key="8">
    <source>
        <dbReference type="SAM" id="Phobius"/>
    </source>
</evidence>
<keyword evidence="2 8" id="KW-0812">Transmembrane</keyword>
<keyword evidence="6" id="KW-0675">Receptor</keyword>
<dbReference type="SMART" id="SM01381">
    <property type="entry name" value="7TM_GPCR_Srsx"/>
    <property type="match status" value="1"/>
</dbReference>